<protein>
    <submittedName>
        <fullName evidence="8">Major facilitator family transporter</fullName>
    </submittedName>
</protein>
<dbReference type="AlphaFoldDB" id="A0A0W0Z390"/>
<dbReference type="GO" id="GO:0005886">
    <property type="term" value="C:plasma membrane"/>
    <property type="evidence" value="ECO:0007669"/>
    <property type="project" value="UniProtKB-SubCell"/>
</dbReference>
<dbReference type="PANTHER" id="PTHR43124:SF3">
    <property type="entry name" value="CHLORAMPHENICOL EFFLUX PUMP RV0191"/>
    <property type="match status" value="1"/>
</dbReference>
<dbReference type="GO" id="GO:0022857">
    <property type="term" value="F:transmembrane transporter activity"/>
    <property type="evidence" value="ECO:0007669"/>
    <property type="project" value="InterPro"/>
</dbReference>
<dbReference type="SUPFAM" id="SSF103473">
    <property type="entry name" value="MFS general substrate transporter"/>
    <property type="match status" value="1"/>
</dbReference>
<keyword evidence="5 6" id="KW-0472">Membrane</keyword>
<evidence type="ECO:0000256" key="1">
    <source>
        <dbReference type="ARBA" id="ARBA00004651"/>
    </source>
</evidence>
<feature type="transmembrane region" description="Helical" evidence="6">
    <location>
        <begin position="286"/>
        <end position="304"/>
    </location>
</feature>
<dbReference type="EMBL" id="LNYU01000024">
    <property type="protein sequence ID" value="KTD63589.1"/>
    <property type="molecule type" value="Genomic_DNA"/>
</dbReference>
<dbReference type="Gene3D" id="1.20.1250.20">
    <property type="entry name" value="MFS general substrate transporter like domains"/>
    <property type="match status" value="2"/>
</dbReference>
<feature type="transmembrane region" description="Helical" evidence="6">
    <location>
        <begin position="82"/>
        <end position="99"/>
    </location>
</feature>
<feature type="transmembrane region" description="Helical" evidence="6">
    <location>
        <begin position="105"/>
        <end position="126"/>
    </location>
</feature>
<comment type="caution">
    <text evidence="8">The sequence shown here is derived from an EMBL/GenBank/DDBJ whole genome shotgun (WGS) entry which is preliminary data.</text>
</comment>
<evidence type="ECO:0000313" key="8">
    <source>
        <dbReference type="EMBL" id="KTD63589.1"/>
    </source>
</evidence>
<keyword evidence="3 6" id="KW-0812">Transmembrane</keyword>
<dbReference type="RefSeq" id="WP_133134404.1">
    <property type="nucleotide sequence ID" value="NZ_CAAAIH010000088.1"/>
</dbReference>
<feature type="transmembrane region" description="Helical" evidence="6">
    <location>
        <begin position="217"/>
        <end position="240"/>
    </location>
</feature>
<comment type="subcellular location">
    <subcellularLocation>
        <location evidence="1">Cell membrane</location>
        <topology evidence="1">Multi-pass membrane protein</topology>
    </subcellularLocation>
</comment>
<keyword evidence="2" id="KW-1003">Cell membrane</keyword>
<proteinExistence type="predicted"/>
<evidence type="ECO:0000256" key="5">
    <source>
        <dbReference type="ARBA" id="ARBA00023136"/>
    </source>
</evidence>
<feature type="transmembrane region" description="Helical" evidence="6">
    <location>
        <begin position="138"/>
        <end position="160"/>
    </location>
</feature>
<dbReference type="InterPro" id="IPR011701">
    <property type="entry name" value="MFS"/>
</dbReference>
<dbReference type="PROSITE" id="PS50850">
    <property type="entry name" value="MFS"/>
    <property type="match status" value="1"/>
</dbReference>
<sequence>MNSSPETPIPSSPRTIIWLVSVFFLLFQFFLQLSSGIVIGAIMHEKKLTALTAGLLSSAFYYVYTTMQIPVGLLFDRYNTRILLSLNALLCALGCFLFSTGHSLFILFLGRLIIGGGSAFAFVGVTRVLRQHYPLNQYAFMIGLSETLGFTVTVFGMIGMGALINQISWQNFIAGAGVIGLLISVLCWKYIPNNKPIINNRAQYKVHLLSMLKNKLVWINGLFVGLEFSVITVFAALWAVPFLQLKLEECTLRTASILTSMVLFGAGLSCPIYGWLSMYLPKRKPLIHISCLSTAILFLLMLYLPIHSVFIMGILLFVIGLCCGAYMLAFTIANELAPPESLSACTGFTNTLAMLSAPLLQPLIGYFLDHFKGNTNLHALNDYQFALLIIPVALILASLLSQCLPDKSP</sequence>
<evidence type="ECO:0000259" key="7">
    <source>
        <dbReference type="PROSITE" id="PS50850"/>
    </source>
</evidence>
<dbReference type="InterPro" id="IPR050189">
    <property type="entry name" value="MFS_Efflux_Transporters"/>
</dbReference>
<evidence type="ECO:0000256" key="2">
    <source>
        <dbReference type="ARBA" id="ARBA00022475"/>
    </source>
</evidence>
<keyword evidence="4 6" id="KW-1133">Transmembrane helix</keyword>
<name>A0A0W0Z390_9GAMM</name>
<feature type="transmembrane region" description="Helical" evidence="6">
    <location>
        <begin position="310"/>
        <end position="330"/>
    </location>
</feature>
<dbReference type="OrthoDB" id="5620971at2"/>
<feature type="transmembrane region" description="Helical" evidence="6">
    <location>
        <begin position="55"/>
        <end position="75"/>
    </location>
</feature>
<evidence type="ECO:0000256" key="3">
    <source>
        <dbReference type="ARBA" id="ARBA00022692"/>
    </source>
</evidence>
<evidence type="ECO:0000256" key="4">
    <source>
        <dbReference type="ARBA" id="ARBA00022989"/>
    </source>
</evidence>
<dbReference type="InterPro" id="IPR020846">
    <property type="entry name" value="MFS_dom"/>
</dbReference>
<dbReference type="Proteomes" id="UP000054703">
    <property type="component" value="Unassembled WGS sequence"/>
</dbReference>
<dbReference type="InterPro" id="IPR036259">
    <property type="entry name" value="MFS_trans_sf"/>
</dbReference>
<feature type="domain" description="Major facilitator superfamily (MFS) profile" evidence="7">
    <location>
        <begin position="16"/>
        <end position="409"/>
    </location>
</feature>
<dbReference type="STRING" id="45074.Lsan_1022"/>
<dbReference type="Pfam" id="PF07690">
    <property type="entry name" value="MFS_1"/>
    <property type="match status" value="2"/>
</dbReference>
<feature type="transmembrane region" description="Helical" evidence="6">
    <location>
        <begin position="342"/>
        <end position="364"/>
    </location>
</feature>
<dbReference type="PATRIC" id="fig|45074.5.peg.1084"/>
<feature type="transmembrane region" description="Helical" evidence="6">
    <location>
        <begin position="172"/>
        <end position="191"/>
    </location>
</feature>
<reference evidence="8 9" key="1">
    <citation type="submission" date="2015-11" db="EMBL/GenBank/DDBJ databases">
        <title>Genomic analysis of 38 Legionella species identifies large and diverse effector repertoires.</title>
        <authorList>
            <person name="Burstein D."/>
            <person name="Amaro F."/>
            <person name="Zusman T."/>
            <person name="Lifshitz Z."/>
            <person name="Cohen O."/>
            <person name="Gilbert J.A."/>
            <person name="Pupko T."/>
            <person name="Shuman H.A."/>
            <person name="Segal G."/>
        </authorList>
    </citation>
    <scope>NUCLEOTIDE SEQUENCE [LARGE SCALE GENOMIC DNA]</scope>
    <source>
        <strain evidence="8 9">SC-63-C7</strain>
    </source>
</reference>
<organism evidence="8 9">
    <name type="scientific">Legionella santicrucis</name>
    <dbReference type="NCBI Taxonomy" id="45074"/>
    <lineage>
        <taxon>Bacteria</taxon>
        <taxon>Pseudomonadati</taxon>
        <taxon>Pseudomonadota</taxon>
        <taxon>Gammaproteobacteria</taxon>
        <taxon>Legionellales</taxon>
        <taxon>Legionellaceae</taxon>
        <taxon>Legionella</taxon>
    </lineage>
</organism>
<feature type="transmembrane region" description="Helical" evidence="6">
    <location>
        <begin position="384"/>
        <end position="404"/>
    </location>
</feature>
<feature type="transmembrane region" description="Helical" evidence="6">
    <location>
        <begin position="16"/>
        <end position="43"/>
    </location>
</feature>
<evidence type="ECO:0000256" key="6">
    <source>
        <dbReference type="SAM" id="Phobius"/>
    </source>
</evidence>
<gene>
    <name evidence="8" type="ORF">Lsan_1022</name>
</gene>
<keyword evidence="9" id="KW-1185">Reference proteome</keyword>
<dbReference type="PANTHER" id="PTHR43124">
    <property type="entry name" value="PURINE EFFLUX PUMP PBUE"/>
    <property type="match status" value="1"/>
</dbReference>
<evidence type="ECO:0000313" key="9">
    <source>
        <dbReference type="Proteomes" id="UP000054703"/>
    </source>
</evidence>
<feature type="transmembrane region" description="Helical" evidence="6">
    <location>
        <begin position="252"/>
        <end position="274"/>
    </location>
</feature>
<dbReference type="CDD" id="cd06174">
    <property type="entry name" value="MFS"/>
    <property type="match status" value="1"/>
</dbReference>
<accession>A0A0W0Z390</accession>